<dbReference type="EMBL" id="FOYM01000025">
    <property type="protein sequence ID" value="SFR12345.1"/>
    <property type="molecule type" value="Genomic_DNA"/>
</dbReference>
<evidence type="ECO:0000256" key="1">
    <source>
        <dbReference type="ARBA" id="ARBA00023125"/>
    </source>
</evidence>
<dbReference type="GO" id="GO:0003700">
    <property type="term" value="F:DNA-binding transcription factor activity"/>
    <property type="evidence" value="ECO:0007669"/>
    <property type="project" value="TreeGrafter"/>
</dbReference>
<evidence type="ECO:0000313" key="4">
    <source>
        <dbReference type="Proteomes" id="UP000199584"/>
    </source>
</evidence>
<name>A0A1I6E3N4_9FIRM</name>
<sequence length="104" mass="11539">MNVGSKITKLRTEQGISLTKLAKISGIAQSSLSYIESGKAQPTVETVHKICTALGITLAEFFTETHEQEPLPPEVRRIVDKVKKLPPEKLKILEPVLDTWIESD</sequence>
<dbReference type="GO" id="GO:0005829">
    <property type="term" value="C:cytosol"/>
    <property type="evidence" value="ECO:0007669"/>
    <property type="project" value="TreeGrafter"/>
</dbReference>
<keyword evidence="4" id="KW-1185">Reference proteome</keyword>
<protein>
    <submittedName>
        <fullName evidence="3">Transcriptional regulator, contains XRE-family HTH domain</fullName>
    </submittedName>
</protein>
<dbReference type="PANTHER" id="PTHR46797">
    <property type="entry name" value="HTH-TYPE TRANSCRIPTIONAL REGULATOR"/>
    <property type="match status" value="1"/>
</dbReference>
<dbReference type="AlphaFoldDB" id="A0A1I6E3N4"/>
<evidence type="ECO:0000313" key="3">
    <source>
        <dbReference type="EMBL" id="SFR12345.1"/>
    </source>
</evidence>
<dbReference type="PANTHER" id="PTHR46797:SF1">
    <property type="entry name" value="METHYLPHOSPHONATE SYNTHASE"/>
    <property type="match status" value="1"/>
</dbReference>
<dbReference type="STRING" id="39060.SAMN05660706_12510"/>
<proteinExistence type="predicted"/>
<organism evidence="3 4">
    <name type="scientific">Desulfoscipio geothermicus DSM 3669</name>
    <dbReference type="NCBI Taxonomy" id="1121426"/>
    <lineage>
        <taxon>Bacteria</taxon>
        <taxon>Bacillati</taxon>
        <taxon>Bacillota</taxon>
        <taxon>Clostridia</taxon>
        <taxon>Eubacteriales</taxon>
        <taxon>Desulfallaceae</taxon>
        <taxon>Desulfoscipio</taxon>
    </lineage>
</organism>
<evidence type="ECO:0000259" key="2">
    <source>
        <dbReference type="PROSITE" id="PS50943"/>
    </source>
</evidence>
<dbReference type="Gene3D" id="1.10.260.40">
    <property type="entry name" value="lambda repressor-like DNA-binding domains"/>
    <property type="match status" value="1"/>
</dbReference>
<gene>
    <name evidence="3" type="ORF">SAMN05660706_12510</name>
</gene>
<dbReference type="PROSITE" id="PS50943">
    <property type="entry name" value="HTH_CROC1"/>
    <property type="match status" value="1"/>
</dbReference>
<dbReference type="InterPro" id="IPR001387">
    <property type="entry name" value="Cro/C1-type_HTH"/>
</dbReference>
<dbReference type="InterPro" id="IPR050807">
    <property type="entry name" value="TransReg_Diox_bact_type"/>
</dbReference>
<dbReference type="GO" id="GO:0003677">
    <property type="term" value="F:DNA binding"/>
    <property type="evidence" value="ECO:0007669"/>
    <property type="project" value="UniProtKB-KW"/>
</dbReference>
<keyword evidence="1" id="KW-0238">DNA-binding</keyword>
<dbReference type="Proteomes" id="UP000199584">
    <property type="component" value="Unassembled WGS sequence"/>
</dbReference>
<dbReference type="CDD" id="cd00093">
    <property type="entry name" value="HTH_XRE"/>
    <property type="match status" value="1"/>
</dbReference>
<accession>A0A1I6E3N4</accession>
<dbReference type="RefSeq" id="WP_165608340.1">
    <property type="nucleotide sequence ID" value="NZ_FOYM01000025.1"/>
</dbReference>
<dbReference type="Pfam" id="PF01381">
    <property type="entry name" value="HTH_3"/>
    <property type="match status" value="1"/>
</dbReference>
<reference evidence="4" key="1">
    <citation type="submission" date="2016-10" db="EMBL/GenBank/DDBJ databases">
        <authorList>
            <person name="Varghese N."/>
            <person name="Submissions S."/>
        </authorList>
    </citation>
    <scope>NUCLEOTIDE SEQUENCE [LARGE SCALE GENOMIC DNA]</scope>
    <source>
        <strain evidence="4">DSM 3669</strain>
    </source>
</reference>
<dbReference type="SUPFAM" id="SSF47413">
    <property type="entry name" value="lambda repressor-like DNA-binding domains"/>
    <property type="match status" value="1"/>
</dbReference>
<dbReference type="InterPro" id="IPR010982">
    <property type="entry name" value="Lambda_DNA-bd_dom_sf"/>
</dbReference>
<feature type="domain" description="HTH cro/C1-type" evidence="2">
    <location>
        <begin position="7"/>
        <end position="61"/>
    </location>
</feature>
<dbReference type="SMART" id="SM00530">
    <property type="entry name" value="HTH_XRE"/>
    <property type="match status" value="1"/>
</dbReference>